<dbReference type="InterPro" id="IPR041583">
    <property type="entry name" value="TetR_C_31"/>
</dbReference>
<dbReference type="SUPFAM" id="SSF46689">
    <property type="entry name" value="Homeodomain-like"/>
    <property type="match status" value="1"/>
</dbReference>
<sequence length="190" mass="20507">MPRVTDKRATVLDAAIELVGIEGLRALTHRRVDTTANVPAGSTSNYFRTRQALVEGVLDRLLARDRIDAQALSGSTAPASARGLEDLMHDYVMFVTGPDIVRTRARFAMFVEAMATPELRAGVDARRGELRTWVRGMLDALGAEDSATGARLLIDYLDGVILHRCTAGVDEPDPRPGIALAVRAALRTAA</sequence>
<evidence type="ECO:0000256" key="1">
    <source>
        <dbReference type="ARBA" id="ARBA00023125"/>
    </source>
</evidence>
<dbReference type="InterPro" id="IPR009057">
    <property type="entry name" value="Homeodomain-like_sf"/>
</dbReference>
<keyword evidence="5" id="KW-1185">Reference proteome</keyword>
<gene>
    <name evidence="4" type="ORF">NCTC13296_02987</name>
</gene>
<dbReference type="SUPFAM" id="SSF48498">
    <property type="entry name" value="Tetracyclin repressor-like, C-terminal domain"/>
    <property type="match status" value="1"/>
</dbReference>
<dbReference type="GO" id="GO:0003677">
    <property type="term" value="F:DNA binding"/>
    <property type="evidence" value="ECO:0007669"/>
    <property type="project" value="UniProtKB-UniRule"/>
</dbReference>
<protein>
    <submittedName>
        <fullName evidence="4">TetR family transcriptional regulator</fullName>
    </submittedName>
</protein>
<organism evidence="4 5">
    <name type="scientific">Rhodococcus gordoniae</name>
    <dbReference type="NCBI Taxonomy" id="223392"/>
    <lineage>
        <taxon>Bacteria</taxon>
        <taxon>Bacillati</taxon>
        <taxon>Actinomycetota</taxon>
        <taxon>Actinomycetes</taxon>
        <taxon>Mycobacteriales</taxon>
        <taxon>Nocardiaceae</taxon>
        <taxon>Rhodococcus</taxon>
    </lineage>
</organism>
<feature type="DNA-binding region" description="H-T-H motif" evidence="2">
    <location>
        <begin position="28"/>
        <end position="47"/>
    </location>
</feature>
<dbReference type="InterPro" id="IPR001647">
    <property type="entry name" value="HTH_TetR"/>
</dbReference>
<dbReference type="Proteomes" id="UP000254569">
    <property type="component" value="Unassembled WGS sequence"/>
</dbReference>
<name>A0A379M1D7_9NOCA</name>
<evidence type="ECO:0000256" key="2">
    <source>
        <dbReference type="PROSITE-ProRule" id="PRU00335"/>
    </source>
</evidence>
<dbReference type="EMBL" id="UGVI01000001">
    <property type="protein sequence ID" value="SUE16119.1"/>
    <property type="molecule type" value="Genomic_DNA"/>
</dbReference>
<proteinExistence type="predicted"/>
<dbReference type="PROSITE" id="PS50977">
    <property type="entry name" value="HTH_TETR_2"/>
    <property type="match status" value="1"/>
</dbReference>
<dbReference type="Pfam" id="PF17940">
    <property type="entry name" value="TetR_C_31"/>
    <property type="match status" value="1"/>
</dbReference>
<dbReference type="RefSeq" id="WP_245207885.1">
    <property type="nucleotide sequence ID" value="NZ_LPZN01000037.1"/>
</dbReference>
<evidence type="ECO:0000259" key="3">
    <source>
        <dbReference type="PROSITE" id="PS50977"/>
    </source>
</evidence>
<feature type="domain" description="HTH tetR-type" evidence="3">
    <location>
        <begin position="5"/>
        <end position="65"/>
    </location>
</feature>
<evidence type="ECO:0000313" key="4">
    <source>
        <dbReference type="EMBL" id="SUE16119.1"/>
    </source>
</evidence>
<keyword evidence="1 2" id="KW-0238">DNA-binding</keyword>
<dbReference type="InterPro" id="IPR036271">
    <property type="entry name" value="Tet_transcr_reg_TetR-rel_C_sf"/>
</dbReference>
<dbReference type="Gene3D" id="1.10.357.10">
    <property type="entry name" value="Tetracycline Repressor, domain 2"/>
    <property type="match status" value="1"/>
</dbReference>
<dbReference type="AlphaFoldDB" id="A0A379M1D7"/>
<evidence type="ECO:0000313" key="5">
    <source>
        <dbReference type="Proteomes" id="UP000254569"/>
    </source>
</evidence>
<reference evidence="4 5" key="1">
    <citation type="submission" date="2018-06" db="EMBL/GenBank/DDBJ databases">
        <authorList>
            <consortium name="Pathogen Informatics"/>
            <person name="Doyle S."/>
        </authorList>
    </citation>
    <scope>NUCLEOTIDE SEQUENCE [LARGE SCALE GENOMIC DNA]</scope>
    <source>
        <strain evidence="4 5">NCTC13296</strain>
    </source>
</reference>
<accession>A0A379M1D7</accession>